<feature type="region of interest" description="Disordered" evidence="1">
    <location>
        <begin position="61"/>
        <end position="87"/>
    </location>
</feature>
<evidence type="ECO:0000259" key="2">
    <source>
        <dbReference type="PROSITE" id="PS50943"/>
    </source>
</evidence>
<dbReference type="SUPFAM" id="SSF47413">
    <property type="entry name" value="lambda repressor-like DNA-binding domains"/>
    <property type="match status" value="1"/>
</dbReference>
<dbReference type="Gene3D" id="1.10.260.40">
    <property type="entry name" value="lambda repressor-like DNA-binding domains"/>
    <property type="match status" value="1"/>
</dbReference>
<evidence type="ECO:0000313" key="3">
    <source>
        <dbReference type="EMBL" id="DAF45770.1"/>
    </source>
</evidence>
<sequence>MKNRGLFETRFREAMQTLGLKQIQVAGMTGRSKASISQYLSGDQVPSETAQRDIARSLGLPEDYFSRPDDEDRSPAAPCPPRRHGSIRRLSVKEAAGALGIDRVVLSKGLRQGVFPWGYGIKTTERSWKYVINADRFAAIEGVEI</sequence>
<dbReference type="EMBL" id="BK032519">
    <property type="protein sequence ID" value="DAF45770.1"/>
    <property type="molecule type" value="Genomic_DNA"/>
</dbReference>
<evidence type="ECO:0000256" key="1">
    <source>
        <dbReference type="SAM" id="MobiDB-lite"/>
    </source>
</evidence>
<feature type="domain" description="HTH cro/C1-type" evidence="2">
    <location>
        <begin position="11"/>
        <end position="65"/>
    </location>
</feature>
<accession>A0A8S5S4Y3</accession>
<reference evidence="3" key="1">
    <citation type="journal article" date="2021" name="Proc. Natl. Acad. Sci. U.S.A.">
        <title>A Catalog of Tens of Thousands of Viruses from Human Metagenomes Reveals Hidden Associations with Chronic Diseases.</title>
        <authorList>
            <person name="Tisza M.J."/>
            <person name="Buck C.B."/>
        </authorList>
    </citation>
    <scope>NUCLEOTIDE SEQUENCE</scope>
    <source>
        <strain evidence="3">CtmP938</strain>
    </source>
</reference>
<dbReference type="SMART" id="SM00530">
    <property type="entry name" value="HTH_XRE"/>
    <property type="match status" value="1"/>
</dbReference>
<dbReference type="Pfam" id="PF13560">
    <property type="entry name" value="HTH_31"/>
    <property type="match status" value="1"/>
</dbReference>
<organism evidence="3">
    <name type="scientific">Siphoviridae sp. ctmP938</name>
    <dbReference type="NCBI Taxonomy" id="2827933"/>
    <lineage>
        <taxon>Viruses</taxon>
        <taxon>Duplodnaviria</taxon>
        <taxon>Heunggongvirae</taxon>
        <taxon>Uroviricota</taxon>
        <taxon>Caudoviricetes</taxon>
    </lineage>
</organism>
<dbReference type="CDD" id="cd00093">
    <property type="entry name" value="HTH_XRE"/>
    <property type="match status" value="1"/>
</dbReference>
<dbReference type="GO" id="GO:0003677">
    <property type="term" value="F:DNA binding"/>
    <property type="evidence" value="ECO:0007669"/>
    <property type="project" value="InterPro"/>
</dbReference>
<proteinExistence type="predicted"/>
<feature type="compositionally biased region" description="Basic and acidic residues" evidence="1">
    <location>
        <begin position="64"/>
        <end position="74"/>
    </location>
</feature>
<dbReference type="InterPro" id="IPR010982">
    <property type="entry name" value="Lambda_DNA-bd_dom_sf"/>
</dbReference>
<dbReference type="PROSITE" id="PS50943">
    <property type="entry name" value="HTH_CROC1"/>
    <property type="match status" value="1"/>
</dbReference>
<protein>
    <submittedName>
        <fullName evidence="3">Helix-turn-helix domain protein</fullName>
    </submittedName>
</protein>
<name>A0A8S5S4Y3_9CAUD</name>
<dbReference type="InterPro" id="IPR001387">
    <property type="entry name" value="Cro/C1-type_HTH"/>
</dbReference>